<evidence type="ECO:0000259" key="1">
    <source>
        <dbReference type="Pfam" id="PF13452"/>
    </source>
</evidence>
<dbReference type="Pfam" id="PF13452">
    <property type="entry name" value="FAS1_DH_region"/>
    <property type="match status" value="1"/>
</dbReference>
<dbReference type="Gene3D" id="3.10.129.10">
    <property type="entry name" value="Hotdog Thioesterase"/>
    <property type="match status" value="1"/>
</dbReference>
<dbReference type="RefSeq" id="WP_034712319.1">
    <property type="nucleotide sequence ID" value="NZ_AWQS01000004.1"/>
</dbReference>
<dbReference type="PIRSF" id="PIRSF018072">
    <property type="entry name" value="UCP018072"/>
    <property type="match status" value="1"/>
</dbReference>
<reference evidence="3" key="1">
    <citation type="submission" date="2013-08" db="EMBL/GenBank/DDBJ databases">
        <title>Intrasporangium oryzae NRRL B-24470.</title>
        <authorList>
            <person name="Liu H."/>
            <person name="Wang G."/>
        </authorList>
    </citation>
    <scope>NUCLEOTIDE SEQUENCE [LARGE SCALE GENOMIC DNA]</scope>
    <source>
        <strain evidence="3">Q5-1</strain>
    </source>
</reference>
<accession>W9GNE3</accession>
<dbReference type="PATRIC" id="fig|584657.3.peg.196"/>
<protein>
    <submittedName>
        <fullName evidence="2">Acyl dehydratase</fullName>
    </submittedName>
</protein>
<dbReference type="EMBL" id="AWQS01000004">
    <property type="protein sequence ID" value="EWT07791.1"/>
    <property type="molecule type" value="Genomic_DNA"/>
</dbReference>
<name>W9GNE3_9MICO</name>
<keyword evidence="3" id="KW-1185">Reference proteome</keyword>
<proteinExistence type="predicted"/>
<dbReference type="InterPro" id="IPR039569">
    <property type="entry name" value="FAS1-like_DH_region"/>
</dbReference>
<feature type="domain" description="FAS1-like dehydratase" evidence="1">
    <location>
        <begin position="7"/>
        <end position="139"/>
    </location>
</feature>
<comment type="caution">
    <text evidence="2">The sequence shown here is derived from an EMBL/GenBank/DDBJ whole genome shotgun (WGS) entry which is preliminary data.</text>
</comment>
<evidence type="ECO:0000313" key="2">
    <source>
        <dbReference type="EMBL" id="EWT07791.1"/>
    </source>
</evidence>
<dbReference type="SUPFAM" id="SSF54637">
    <property type="entry name" value="Thioesterase/thiol ester dehydrase-isomerase"/>
    <property type="match status" value="1"/>
</dbReference>
<dbReference type="AlphaFoldDB" id="W9GNE3"/>
<sequence>MGATDGLVGTVIDEVSFDVERGKIREFATATATDDLIHTDRAAARAAGFEDVLATPTHVVVAGHVRDQGAFVDRLGLALERVVVGGVRWEYQRALVAGDTLRGTRRVTSDVQRAGSRGGTVRIITLETEYLDAAGSPVVRLTETIIERGASS</sequence>
<dbReference type="InterPro" id="IPR016709">
    <property type="entry name" value="HadA-like"/>
</dbReference>
<dbReference type="OrthoDB" id="5415111at2"/>
<evidence type="ECO:0000313" key="3">
    <source>
        <dbReference type="Proteomes" id="UP000019494"/>
    </source>
</evidence>
<organism evidence="2 3">
    <name type="scientific">Intrasporangium chromatireducens Q5-1</name>
    <dbReference type="NCBI Taxonomy" id="584657"/>
    <lineage>
        <taxon>Bacteria</taxon>
        <taxon>Bacillati</taxon>
        <taxon>Actinomycetota</taxon>
        <taxon>Actinomycetes</taxon>
        <taxon>Micrococcales</taxon>
        <taxon>Intrasporangiaceae</taxon>
        <taxon>Intrasporangium</taxon>
    </lineage>
</organism>
<dbReference type="Proteomes" id="UP000019494">
    <property type="component" value="Unassembled WGS sequence"/>
</dbReference>
<dbReference type="CDD" id="cd03441">
    <property type="entry name" value="R_hydratase_like"/>
    <property type="match status" value="1"/>
</dbReference>
<gene>
    <name evidence="2" type="ORF">N864_22320</name>
</gene>
<dbReference type="InterPro" id="IPR029069">
    <property type="entry name" value="HotDog_dom_sf"/>
</dbReference>